<feature type="non-terminal residue" evidence="1">
    <location>
        <position position="50"/>
    </location>
</feature>
<accession>A0A0F9WKX9</accession>
<organism evidence="1 2">
    <name type="scientific">Vairimorpha ceranae</name>
    <dbReference type="NCBI Taxonomy" id="40302"/>
    <lineage>
        <taxon>Eukaryota</taxon>
        <taxon>Fungi</taxon>
        <taxon>Fungi incertae sedis</taxon>
        <taxon>Microsporidia</taxon>
        <taxon>Nosematidae</taxon>
        <taxon>Vairimorpha</taxon>
    </lineage>
</organism>
<comment type="caution">
    <text evidence="1">The sequence shown here is derived from an EMBL/GenBank/DDBJ whole genome shotgun (WGS) entry which is preliminary data.</text>
</comment>
<dbReference type="OrthoDB" id="7960540at2759"/>
<proteinExistence type="predicted"/>
<dbReference type="RefSeq" id="XP_024329505.1">
    <property type="nucleotide sequence ID" value="XM_024474780.1"/>
</dbReference>
<dbReference type="EMBL" id="JPQZ01000245">
    <property type="protein sequence ID" value="KKO73763.1"/>
    <property type="molecule type" value="Genomic_DNA"/>
</dbReference>
<keyword evidence="2" id="KW-1185">Reference proteome</keyword>
<evidence type="ECO:0000313" key="2">
    <source>
        <dbReference type="Proteomes" id="UP000034350"/>
    </source>
</evidence>
<name>A0A0F9WKX9_9MICR</name>
<reference evidence="1 2" key="1">
    <citation type="journal article" date="2015" name="Environ. Microbiol.">
        <title>Genome analyses suggest the presence of polyploidy and recent human-driven expansions in eight global populations of the honeybee pathogen Nosema ceranae.</title>
        <authorList>
            <person name="Pelin A."/>
            <person name="Selman M."/>
            <person name="Aris-Brosou S."/>
            <person name="Farinelli L."/>
            <person name="Corradi N."/>
        </authorList>
    </citation>
    <scope>NUCLEOTIDE SEQUENCE [LARGE SCALE GENOMIC DNA]</scope>
    <source>
        <strain evidence="1 2">PA08 1199</strain>
    </source>
</reference>
<gene>
    <name evidence="1" type="ORF">AAJ76_2450002819</name>
</gene>
<dbReference type="Proteomes" id="UP000034350">
    <property type="component" value="Unassembled WGS sequence"/>
</dbReference>
<evidence type="ECO:0000313" key="1">
    <source>
        <dbReference type="EMBL" id="KKO73763.1"/>
    </source>
</evidence>
<dbReference type="GeneID" id="36319708"/>
<dbReference type="VEuPathDB" id="MicrosporidiaDB:AAJ76_2450002819"/>
<dbReference type="VEuPathDB" id="MicrosporidiaDB:NCER_101859"/>
<protein>
    <submittedName>
        <fullName evidence="1">Uncharacterized protein</fullName>
    </submittedName>
</protein>
<dbReference type="AlphaFoldDB" id="A0A0F9WKX9"/>
<sequence length="50" mass="5832">MEAIQTVGLSNDDCGQEARRVLEELEILMYALELEIVEEEFWKNGIFERA</sequence>